<keyword evidence="13" id="KW-0346">Stress response</keyword>
<evidence type="ECO:0000313" key="14">
    <source>
        <dbReference type="Proteomes" id="UP000008372"/>
    </source>
</evidence>
<keyword evidence="8 11" id="KW-1133">Transmembrane helix</keyword>
<evidence type="ECO:0000256" key="7">
    <source>
        <dbReference type="ARBA" id="ARBA00022833"/>
    </source>
</evidence>
<dbReference type="Gene3D" id="3.30.2010.10">
    <property type="entry name" value="Metalloproteases ('zincins'), catalytic domain"/>
    <property type="match status" value="1"/>
</dbReference>
<proteinExistence type="predicted"/>
<dbReference type="Pfam" id="PF01435">
    <property type="entry name" value="Peptidase_M48"/>
    <property type="match status" value="1"/>
</dbReference>
<keyword evidence="7" id="KW-0862">Zinc</keyword>
<keyword evidence="3" id="KW-0645">Protease</keyword>
<gene>
    <name evidence="13" type="primary">htpX</name>
    <name evidence="13" type="ORF">GAGA_3396</name>
</gene>
<dbReference type="Proteomes" id="UP000008372">
    <property type="component" value="Unassembled WGS sequence"/>
</dbReference>
<feature type="transmembrane region" description="Helical" evidence="11">
    <location>
        <begin position="228"/>
        <end position="249"/>
    </location>
</feature>
<evidence type="ECO:0000259" key="12">
    <source>
        <dbReference type="Pfam" id="PF01435"/>
    </source>
</evidence>
<dbReference type="EC" id="3.4.24.-" evidence="13"/>
<name>A0ABQ0IA35_9ALTE</name>
<dbReference type="InterPro" id="IPR050083">
    <property type="entry name" value="HtpX_protease"/>
</dbReference>
<feature type="transmembrane region" description="Helical" evidence="11">
    <location>
        <begin position="63"/>
        <end position="80"/>
    </location>
</feature>
<dbReference type="RefSeq" id="WP_008305103.1">
    <property type="nucleotide sequence ID" value="NZ_BAEK01000054.1"/>
</dbReference>
<dbReference type="EMBL" id="BAEK01000054">
    <property type="protein sequence ID" value="GAC06230.1"/>
    <property type="molecule type" value="Genomic_DNA"/>
</dbReference>
<accession>A0ABQ0IA35</accession>
<organism evidence="13 14">
    <name type="scientific">Paraglaciecola agarilytica NO2</name>
    <dbReference type="NCBI Taxonomy" id="1125747"/>
    <lineage>
        <taxon>Bacteria</taxon>
        <taxon>Pseudomonadati</taxon>
        <taxon>Pseudomonadota</taxon>
        <taxon>Gammaproteobacteria</taxon>
        <taxon>Alteromonadales</taxon>
        <taxon>Alteromonadaceae</taxon>
        <taxon>Paraglaciecola</taxon>
    </lineage>
</organism>
<reference evidence="13 14" key="1">
    <citation type="journal article" date="2014" name="Environ. Microbiol.">
        <title>Comparative genomics of the marine bacterial genus Glaciecola reveals the high degree of genomic diversity and genomic characteristic for cold adaptation.</title>
        <authorList>
            <person name="Qin Q.L."/>
            <person name="Xie B.B."/>
            <person name="Yu Y."/>
            <person name="Shu Y.L."/>
            <person name="Rong J.C."/>
            <person name="Zhang Y.J."/>
            <person name="Zhao D.L."/>
            <person name="Chen X.L."/>
            <person name="Zhang X.Y."/>
            <person name="Chen B."/>
            <person name="Zhou B.C."/>
            <person name="Zhang Y.Z."/>
        </authorList>
    </citation>
    <scope>NUCLEOTIDE SEQUENCE [LARGE SCALE GENOMIC DNA]</scope>
    <source>
        <strain evidence="13 14">NO2</strain>
    </source>
</reference>
<feature type="transmembrane region" description="Helical" evidence="11">
    <location>
        <begin position="17"/>
        <end position="43"/>
    </location>
</feature>
<keyword evidence="6 13" id="KW-0378">Hydrolase</keyword>
<feature type="transmembrane region" description="Helical" evidence="11">
    <location>
        <begin position="187"/>
        <end position="208"/>
    </location>
</feature>
<keyword evidence="9" id="KW-0482">Metalloprotease</keyword>
<feature type="domain" description="Peptidase M48" evidence="12">
    <location>
        <begin position="109"/>
        <end position="330"/>
    </location>
</feature>
<evidence type="ECO:0000256" key="4">
    <source>
        <dbReference type="ARBA" id="ARBA00022692"/>
    </source>
</evidence>
<dbReference type="PANTHER" id="PTHR43221">
    <property type="entry name" value="PROTEASE HTPX"/>
    <property type="match status" value="1"/>
</dbReference>
<dbReference type="GO" id="GO:0016787">
    <property type="term" value="F:hydrolase activity"/>
    <property type="evidence" value="ECO:0007669"/>
    <property type="project" value="UniProtKB-KW"/>
</dbReference>
<comment type="caution">
    <text evidence="13">The sequence shown here is derived from an EMBL/GenBank/DDBJ whole genome shotgun (WGS) entry which is preliminary data.</text>
</comment>
<evidence type="ECO:0000256" key="9">
    <source>
        <dbReference type="ARBA" id="ARBA00023049"/>
    </source>
</evidence>
<keyword evidence="10 11" id="KW-0472">Membrane</keyword>
<keyword evidence="2" id="KW-1003">Cell membrane</keyword>
<evidence type="ECO:0000256" key="2">
    <source>
        <dbReference type="ARBA" id="ARBA00022475"/>
    </source>
</evidence>
<evidence type="ECO:0000256" key="8">
    <source>
        <dbReference type="ARBA" id="ARBA00022989"/>
    </source>
</evidence>
<keyword evidence="5" id="KW-0479">Metal-binding</keyword>
<sequence length="648" mass="70775">MNFFESQDRARKNTFQLILFFGMAVITLIIMVNVLVMLAFGFIDNTQIAGEQSLWQQMNWQTFSTISAAVILVVVVGSLYKIMALSSGGKVVAEGLGGQLIAQNTSDLDQRKLLNVVEEMAIASGTPAPPVYLLAQEHGINAFAAGFSPKDAVIGVTQGAIEHLSRDQLQGVIAHEFSHIFNGDMRINIRLIGVLNGILILGIIGYYLLYSTSLARRGRGNGKGAAGILALAIGLIVVGFAGTFFGGLIKAAVSRQREYLADASAVQFTRNPEGISGALQRIGGLQFGSVLENPGAAEISHAFFAQGVSGFMQGLSATHPPLAKRIKHIDPNWDGKFATADKHDVDQSEQVGDKKVPMSREELAKKMSSVVAGASMIDVADSINQIGNPKQETINYARTLIAQLPADIKDAARDPYGARAVIYALLLDKEEEVQHRQLRHLHEYADPEVAVLTRKLLPEMENLEVEFRLPLLDIAIPALKQLSMPQYQIFRDNMDALIDMDFKLALQEWTLRKILLIHLDAQFFKHTRRPQGSVESKQLKPEIALLLSVLAYAGQQEQGASEQAFISAVKVLDIGELSLVSENAIKLADLDVALQKLEKLKPLAKPKLLHACAACIMRDQKIDPLEVELLRAFADVLACPLPPLIVND</sequence>
<evidence type="ECO:0000256" key="6">
    <source>
        <dbReference type="ARBA" id="ARBA00022801"/>
    </source>
</evidence>
<keyword evidence="4 11" id="KW-0812">Transmembrane</keyword>
<dbReference type="CDD" id="cd07340">
    <property type="entry name" value="M48B_Htpx_like"/>
    <property type="match status" value="1"/>
</dbReference>
<protein>
    <submittedName>
        <fullName evidence="13">Heat shock protein HtpX</fullName>
        <ecNumber evidence="13">3.4.24.-</ecNumber>
    </submittedName>
</protein>
<evidence type="ECO:0000256" key="10">
    <source>
        <dbReference type="ARBA" id="ARBA00023136"/>
    </source>
</evidence>
<dbReference type="InterPro" id="IPR001915">
    <property type="entry name" value="Peptidase_M48"/>
</dbReference>
<keyword evidence="14" id="KW-1185">Reference proteome</keyword>
<evidence type="ECO:0000313" key="13">
    <source>
        <dbReference type="EMBL" id="GAC06230.1"/>
    </source>
</evidence>
<evidence type="ECO:0000256" key="3">
    <source>
        <dbReference type="ARBA" id="ARBA00022670"/>
    </source>
</evidence>
<evidence type="ECO:0000256" key="11">
    <source>
        <dbReference type="SAM" id="Phobius"/>
    </source>
</evidence>
<evidence type="ECO:0000256" key="1">
    <source>
        <dbReference type="ARBA" id="ARBA00001947"/>
    </source>
</evidence>
<evidence type="ECO:0000256" key="5">
    <source>
        <dbReference type="ARBA" id="ARBA00022723"/>
    </source>
</evidence>
<comment type="cofactor">
    <cofactor evidence="1">
        <name>Zn(2+)</name>
        <dbReference type="ChEBI" id="CHEBI:29105"/>
    </cofactor>
</comment>
<dbReference type="PANTHER" id="PTHR43221:SF2">
    <property type="entry name" value="PROTEASE HTPX HOMOLOG"/>
    <property type="match status" value="1"/>
</dbReference>